<dbReference type="Gene3D" id="1.10.340.30">
    <property type="entry name" value="Hypothetical protein, domain 2"/>
    <property type="match status" value="1"/>
</dbReference>
<sequence>MRDYSRPSSAVQPSTPGLTRTVASQRPFNLALTLRPLRRGPGDPTYRVTEDQAHWRAARMPTGPVTYRITQQGTDGATARAWGPGAQEFIDKLDQILCIDENIDDFTPDHPKIVEAHRVTPGLRMLKTGLVFEGLVPVILEQKVHTVAAHASWRQLVRKFGERPPGPAPADLVLPPDAEGWRHIPSWWFHKANVGPERSQTIVRAARVADAIDRTAELPSAEARERLQTIVGVGQWTTAELAQRVFGDADALSVGDYHIAALVGWTLLDRPIDDDEMVELLEPLRPHRHRAVRLLIASGIGRKPKFGPRTEITDHRMR</sequence>
<comment type="catalytic activity">
    <reaction evidence="1">
        <text>Hydrolysis of alkylated DNA, releasing 3-methyladenine, 3-methylguanine, 7-methylguanine and 7-methyladenine.</text>
        <dbReference type="EC" id="3.2.2.21"/>
    </reaction>
</comment>
<dbReference type="CDD" id="cd00056">
    <property type="entry name" value="ENDO3c"/>
    <property type="match status" value="1"/>
</dbReference>
<gene>
    <name evidence="6" type="ORF">GCM10011591_27380</name>
</gene>
<evidence type="ECO:0000313" key="6">
    <source>
        <dbReference type="EMBL" id="GGK54099.1"/>
    </source>
</evidence>
<dbReference type="GO" id="GO:0005737">
    <property type="term" value="C:cytoplasm"/>
    <property type="evidence" value="ECO:0007669"/>
    <property type="project" value="TreeGrafter"/>
</dbReference>
<reference evidence="6" key="1">
    <citation type="journal article" date="2014" name="Int. J. Syst. Evol. Microbiol.">
        <title>Complete genome sequence of Corynebacterium casei LMG S-19264T (=DSM 44701T), isolated from a smear-ripened cheese.</title>
        <authorList>
            <consortium name="US DOE Joint Genome Institute (JGI-PGF)"/>
            <person name="Walter F."/>
            <person name="Albersmeier A."/>
            <person name="Kalinowski J."/>
            <person name="Ruckert C."/>
        </authorList>
    </citation>
    <scope>NUCLEOTIDE SEQUENCE</scope>
    <source>
        <strain evidence="6">CGMCC 4.7278</strain>
    </source>
</reference>
<name>A0A917V9I0_9NOCA</name>
<protein>
    <recommendedName>
        <fullName evidence="2">DNA-3-methyladenine glycosylase II</fullName>
        <ecNumber evidence="2">3.2.2.21</ecNumber>
    </recommendedName>
</protein>
<reference evidence="6" key="2">
    <citation type="submission" date="2020-09" db="EMBL/GenBank/DDBJ databases">
        <authorList>
            <person name="Sun Q."/>
            <person name="Zhou Y."/>
        </authorList>
    </citation>
    <scope>NUCLEOTIDE SEQUENCE</scope>
    <source>
        <strain evidence="6">CGMCC 4.7278</strain>
    </source>
</reference>
<dbReference type="InterPro" id="IPR011257">
    <property type="entry name" value="DNA_glycosylase"/>
</dbReference>
<evidence type="ECO:0000256" key="5">
    <source>
        <dbReference type="SAM" id="MobiDB-lite"/>
    </source>
</evidence>
<dbReference type="InterPro" id="IPR003265">
    <property type="entry name" value="HhH-GPD_domain"/>
</dbReference>
<dbReference type="GO" id="GO:0006307">
    <property type="term" value="P:DNA alkylation repair"/>
    <property type="evidence" value="ECO:0007669"/>
    <property type="project" value="TreeGrafter"/>
</dbReference>
<dbReference type="GO" id="GO:0032131">
    <property type="term" value="F:alkylated DNA binding"/>
    <property type="evidence" value="ECO:0007669"/>
    <property type="project" value="TreeGrafter"/>
</dbReference>
<dbReference type="PANTHER" id="PTHR43003">
    <property type="entry name" value="DNA-3-METHYLADENINE GLYCOSYLASE"/>
    <property type="match status" value="1"/>
</dbReference>
<dbReference type="Proteomes" id="UP000612956">
    <property type="component" value="Unassembled WGS sequence"/>
</dbReference>
<evidence type="ECO:0000256" key="1">
    <source>
        <dbReference type="ARBA" id="ARBA00000086"/>
    </source>
</evidence>
<evidence type="ECO:0000313" key="7">
    <source>
        <dbReference type="Proteomes" id="UP000612956"/>
    </source>
</evidence>
<proteinExistence type="predicted"/>
<keyword evidence="7" id="KW-1185">Reference proteome</keyword>
<evidence type="ECO:0000256" key="4">
    <source>
        <dbReference type="ARBA" id="ARBA00023204"/>
    </source>
</evidence>
<dbReference type="PANTHER" id="PTHR43003:SF6">
    <property type="entry name" value="DNA GLYCOSYLASE"/>
    <property type="match status" value="1"/>
</dbReference>
<dbReference type="InterPro" id="IPR051912">
    <property type="entry name" value="Alkylbase_DNA_Glycosylase/TA"/>
</dbReference>
<evidence type="ECO:0000256" key="3">
    <source>
        <dbReference type="ARBA" id="ARBA00022763"/>
    </source>
</evidence>
<dbReference type="EC" id="3.2.2.21" evidence="2"/>
<organism evidence="6 7">
    <name type="scientific">Nocardia camponoti</name>
    <dbReference type="NCBI Taxonomy" id="1616106"/>
    <lineage>
        <taxon>Bacteria</taxon>
        <taxon>Bacillati</taxon>
        <taxon>Actinomycetota</taxon>
        <taxon>Actinomycetes</taxon>
        <taxon>Mycobacteriales</taxon>
        <taxon>Nocardiaceae</taxon>
        <taxon>Nocardia</taxon>
    </lineage>
</organism>
<dbReference type="GO" id="GO:0006285">
    <property type="term" value="P:base-excision repair, AP site formation"/>
    <property type="evidence" value="ECO:0007669"/>
    <property type="project" value="TreeGrafter"/>
</dbReference>
<dbReference type="GO" id="GO:0032993">
    <property type="term" value="C:protein-DNA complex"/>
    <property type="evidence" value="ECO:0007669"/>
    <property type="project" value="TreeGrafter"/>
</dbReference>
<dbReference type="EMBL" id="BMMW01000002">
    <property type="protein sequence ID" value="GGK54099.1"/>
    <property type="molecule type" value="Genomic_DNA"/>
</dbReference>
<dbReference type="RefSeq" id="WP_188829257.1">
    <property type="nucleotide sequence ID" value="NZ_BMMW01000002.1"/>
</dbReference>
<dbReference type="SUPFAM" id="SSF48150">
    <property type="entry name" value="DNA-glycosylase"/>
    <property type="match status" value="1"/>
</dbReference>
<accession>A0A917V9I0</accession>
<keyword evidence="4" id="KW-0234">DNA repair</keyword>
<comment type="caution">
    <text evidence="6">The sequence shown here is derived from an EMBL/GenBank/DDBJ whole genome shotgun (WGS) entry which is preliminary data.</text>
</comment>
<dbReference type="AlphaFoldDB" id="A0A917V9I0"/>
<feature type="region of interest" description="Disordered" evidence="5">
    <location>
        <begin position="1"/>
        <end position="23"/>
    </location>
</feature>
<dbReference type="GO" id="GO:0008725">
    <property type="term" value="F:DNA-3-methyladenine glycosylase activity"/>
    <property type="evidence" value="ECO:0007669"/>
    <property type="project" value="TreeGrafter"/>
</dbReference>
<keyword evidence="3" id="KW-0227">DNA damage</keyword>
<dbReference type="GO" id="GO:0043916">
    <property type="term" value="F:DNA-7-methylguanine glycosylase activity"/>
    <property type="evidence" value="ECO:0007669"/>
    <property type="project" value="TreeGrafter"/>
</dbReference>
<evidence type="ECO:0000256" key="2">
    <source>
        <dbReference type="ARBA" id="ARBA00012000"/>
    </source>
</evidence>